<keyword evidence="3" id="KW-1185">Reference proteome</keyword>
<organism evidence="2 3">
    <name type="scientific">Prorocentrum cordatum</name>
    <dbReference type="NCBI Taxonomy" id="2364126"/>
    <lineage>
        <taxon>Eukaryota</taxon>
        <taxon>Sar</taxon>
        <taxon>Alveolata</taxon>
        <taxon>Dinophyceae</taxon>
        <taxon>Prorocentrales</taxon>
        <taxon>Prorocentraceae</taxon>
        <taxon>Prorocentrum</taxon>
    </lineage>
</organism>
<feature type="region of interest" description="Disordered" evidence="1">
    <location>
        <begin position="32"/>
        <end position="57"/>
    </location>
</feature>
<dbReference type="Proteomes" id="UP001189429">
    <property type="component" value="Unassembled WGS sequence"/>
</dbReference>
<evidence type="ECO:0000256" key="1">
    <source>
        <dbReference type="SAM" id="MobiDB-lite"/>
    </source>
</evidence>
<sequence>MGPSGEPGGGTAEVAHIFLHFQVERRTHWPGEACRSHEGEPSATAGTGLSWKSGGGTAEDANTSIDYQTIFPIESSWAAADGGEELEGSISFLFTNTTSWGQQTWDHLNQDGGGFSSSDTVMIAEHHLQGPHHVQAIKRLNRCGWSATSQGAAGTARGGFHGGAWLMTRNWLQHSPLYPEVERAVQDERPTSMETQWTSQTVRMRDIDVVFVTLHLVTGLGLQGEQAIILGEVAGSIRSQGKPSIIAGDRDMEIDEVAESGIHTCLHGVFRAAPEEAPGGAGTIGCCLCSEALSYALARQWDPSALTCDIGQAYMSCWLAAEPFNTNKDIANGLDTLDMRRYWSKSRKFRQWSKCSSKFG</sequence>
<name>A0ABN9V594_9DINO</name>
<proteinExistence type="predicted"/>
<accession>A0ABN9V594</accession>
<evidence type="ECO:0000313" key="3">
    <source>
        <dbReference type="Proteomes" id="UP001189429"/>
    </source>
</evidence>
<evidence type="ECO:0000313" key="2">
    <source>
        <dbReference type="EMBL" id="CAK0868026.1"/>
    </source>
</evidence>
<reference evidence="2" key="1">
    <citation type="submission" date="2023-10" db="EMBL/GenBank/DDBJ databases">
        <authorList>
            <person name="Chen Y."/>
            <person name="Shah S."/>
            <person name="Dougan E. K."/>
            <person name="Thang M."/>
            <person name="Chan C."/>
        </authorList>
    </citation>
    <scope>NUCLEOTIDE SEQUENCE [LARGE SCALE GENOMIC DNA]</scope>
</reference>
<protein>
    <submittedName>
        <fullName evidence="2">Uncharacterized protein</fullName>
    </submittedName>
</protein>
<dbReference type="EMBL" id="CAUYUJ010016706">
    <property type="protein sequence ID" value="CAK0868026.1"/>
    <property type="molecule type" value="Genomic_DNA"/>
</dbReference>
<comment type="caution">
    <text evidence="2">The sequence shown here is derived from an EMBL/GenBank/DDBJ whole genome shotgun (WGS) entry which is preliminary data.</text>
</comment>
<gene>
    <name evidence="2" type="ORF">PCOR1329_LOCUS54815</name>
</gene>